<feature type="region of interest" description="Disordered" evidence="1">
    <location>
        <begin position="136"/>
        <end position="156"/>
    </location>
</feature>
<dbReference type="EMBL" id="AZGB01000009">
    <property type="protein sequence ID" value="KRM07013.1"/>
    <property type="molecule type" value="Genomic_DNA"/>
</dbReference>
<dbReference type="STRING" id="1423750.FC89_GL000323"/>
<evidence type="ECO:0000313" key="3">
    <source>
        <dbReference type="Proteomes" id="UP000051451"/>
    </source>
</evidence>
<sequence>MVKKSSVFFAITAGVAAYAVTKKVLSSDQSKVKAKLQEFKEESAETGVRYYNYARDFFNDEAAKPSFDGLKNKVVETASDLKNNEKINQAFSSLKSATADLRSELAAQKEAANAADEEETAEDEIIIDGRSAFGQAKAAADFEEDHPTETFFPHGE</sequence>
<dbReference type="RefSeq" id="WP_057871113.1">
    <property type="nucleotide sequence ID" value="NZ_AZGB01000009.1"/>
</dbReference>
<evidence type="ECO:0000313" key="2">
    <source>
        <dbReference type="EMBL" id="KRM07013.1"/>
    </source>
</evidence>
<gene>
    <name evidence="2" type="ORF">FC89_GL000323</name>
</gene>
<comment type="caution">
    <text evidence="2">The sequence shown here is derived from an EMBL/GenBank/DDBJ whole genome shotgun (WGS) entry which is preliminary data.</text>
</comment>
<dbReference type="GeneID" id="98318378"/>
<protein>
    <recommendedName>
        <fullName evidence="4">YtxH domain-containing protein</fullName>
    </recommendedName>
</protein>
<evidence type="ECO:0000256" key="1">
    <source>
        <dbReference type="SAM" id="MobiDB-lite"/>
    </source>
</evidence>
<keyword evidence="3" id="KW-1185">Reference proteome</keyword>
<accession>A0A0R1VNP1</accession>
<reference evidence="2 3" key="1">
    <citation type="journal article" date="2015" name="Genome Announc.">
        <title>Expanding the biotechnology potential of lactobacilli through comparative genomics of 213 strains and associated genera.</title>
        <authorList>
            <person name="Sun Z."/>
            <person name="Harris H.M."/>
            <person name="McCann A."/>
            <person name="Guo C."/>
            <person name="Argimon S."/>
            <person name="Zhang W."/>
            <person name="Yang X."/>
            <person name="Jeffery I.B."/>
            <person name="Cooney J.C."/>
            <person name="Kagawa T.F."/>
            <person name="Liu W."/>
            <person name="Song Y."/>
            <person name="Salvetti E."/>
            <person name="Wrobel A."/>
            <person name="Rasinkangas P."/>
            <person name="Parkhill J."/>
            <person name="Rea M.C."/>
            <person name="O'Sullivan O."/>
            <person name="Ritari J."/>
            <person name="Douillard F.P."/>
            <person name="Paul Ross R."/>
            <person name="Yang R."/>
            <person name="Briner A.E."/>
            <person name="Felis G.E."/>
            <person name="de Vos W.M."/>
            <person name="Barrangou R."/>
            <person name="Klaenhammer T.R."/>
            <person name="Caufield P.W."/>
            <person name="Cui Y."/>
            <person name="Zhang H."/>
            <person name="O'Toole P.W."/>
        </authorList>
    </citation>
    <scope>NUCLEOTIDE SEQUENCE [LARGE SCALE GENOMIC DNA]</scope>
    <source>
        <strain evidence="2 3">DSM 18630</strain>
    </source>
</reference>
<organism evidence="2 3">
    <name type="scientific">Liquorilactobacillus ghanensis DSM 18630</name>
    <dbReference type="NCBI Taxonomy" id="1423750"/>
    <lineage>
        <taxon>Bacteria</taxon>
        <taxon>Bacillati</taxon>
        <taxon>Bacillota</taxon>
        <taxon>Bacilli</taxon>
        <taxon>Lactobacillales</taxon>
        <taxon>Lactobacillaceae</taxon>
        <taxon>Liquorilactobacillus</taxon>
    </lineage>
</organism>
<name>A0A0R1VNP1_9LACO</name>
<dbReference type="PATRIC" id="fig|1423750.3.peg.333"/>
<evidence type="ECO:0008006" key="4">
    <source>
        <dbReference type="Google" id="ProtNLM"/>
    </source>
</evidence>
<dbReference type="Proteomes" id="UP000051451">
    <property type="component" value="Unassembled WGS sequence"/>
</dbReference>
<dbReference type="AlphaFoldDB" id="A0A0R1VNP1"/>
<dbReference type="OrthoDB" id="2295849at2"/>
<proteinExistence type="predicted"/>